<comment type="cofactor">
    <cofactor evidence="9">
        <name>Fe(2+)</name>
        <dbReference type="ChEBI" id="CHEBI:29033"/>
    </cofactor>
    <cofactor evidence="9">
        <name>Mn(2+)</name>
        <dbReference type="ChEBI" id="CHEBI:29035"/>
    </cofactor>
</comment>
<dbReference type="RefSeq" id="WP_343040155.1">
    <property type="nucleotide sequence ID" value="NZ_WPHG01000001.1"/>
</dbReference>
<keyword evidence="11" id="KW-1185">Reference proteome</keyword>
<dbReference type="Pfam" id="PF03786">
    <property type="entry name" value="UxuA"/>
    <property type="match status" value="1"/>
</dbReference>
<dbReference type="EC" id="4.2.1.8" evidence="5 9"/>
<dbReference type="AlphaFoldDB" id="A0A844QAK6"/>
<dbReference type="NCBIfam" id="NF003027">
    <property type="entry name" value="PRK03906.1"/>
    <property type="match status" value="1"/>
</dbReference>
<keyword evidence="6 9" id="KW-0408">Iron</keyword>
<comment type="caution">
    <text evidence="10">The sequence shown here is derived from an EMBL/GenBank/DDBJ whole genome shotgun (WGS) entry which is preliminary data.</text>
</comment>
<evidence type="ECO:0000256" key="9">
    <source>
        <dbReference type="HAMAP-Rule" id="MF_00106"/>
    </source>
</evidence>
<dbReference type="InterPro" id="IPR004628">
    <property type="entry name" value="Man_deHydtase"/>
</dbReference>
<name>A0A844QAK6_9HYPH</name>
<evidence type="ECO:0000313" key="11">
    <source>
        <dbReference type="Proteomes" id="UP000463224"/>
    </source>
</evidence>
<comment type="pathway">
    <text evidence="3 9">Carbohydrate metabolism; pentose and glucuronate interconversion.</text>
</comment>
<dbReference type="PIRSF" id="PIRSF016049">
    <property type="entry name" value="Man_dehyd"/>
    <property type="match status" value="1"/>
</dbReference>
<dbReference type="Gene3D" id="3.20.20.150">
    <property type="entry name" value="Divalent-metal-dependent TIM barrel enzymes"/>
    <property type="match status" value="1"/>
</dbReference>
<dbReference type="PANTHER" id="PTHR30387:SF2">
    <property type="entry name" value="MANNONATE DEHYDRATASE"/>
    <property type="match status" value="1"/>
</dbReference>
<organism evidence="10 11">
    <name type="scientific">Nitratireductor arenosus</name>
    <dbReference type="NCBI Taxonomy" id="2682096"/>
    <lineage>
        <taxon>Bacteria</taxon>
        <taxon>Pseudomonadati</taxon>
        <taxon>Pseudomonadota</taxon>
        <taxon>Alphaproteobacteria</taxon>
        <taxon>Hyphomicrobiales</taxon>
        <taxon>Phyllobacteriaceae</taxon>
        <taxon>Nitratireductor</taxon>
    </lineage>
</organism>
<comment type="similarity">
    <text evidence="4 9">Belongs to the mannonate dehydratase family.</text>
</comment>
<evidence type="ECO:0000313" key="10">
    <source>
        <dbReference type="EMBL" id="MVA95957.1"/>
    </source>
</evidence>
<dbReference type="GO" id="GO:0008927">
    <property type="term" value="F:mannonate dehydratase activity"/>
    <property type="evidence" value="ECO:0007669"/>
    <property type="project" value="UniProtKB-UniRule"/>
</dbReference>
<comment type="catalytic activity">
    <reaction evidence="1 9">
        <text>D-mannonate = 2-dehydro-3-deoxy-D-gluconate + H2O</text>
        <dbReference type="Rhea" id="RHEA:20097"/>
        <dbReference type="ChEBI" id="CHEBI:15377"/>
        <dbReference type="ChEBI" id="CHEBI:17767"/>
        <dbReference type="ChEBI" id="CHEBI:57990"/>
        <dbReference type="EC" id="4.2.1.8"/>
    </reaction>
</comment>
<evidence type="ECO:0000256" key="5">
    <source>
        <dbReference type="ARBA" id="ARBA00012927"/>
    </source>
</evidence>
<sequence length="403" mass="44161">MRQAWRWFGPHDKVSLADVRQAGAACVVTALHHIPAGAVWHAEEIEARQREVAFHPDGSMTHLAWEVVESLPVSEAIKTQTGDWRADLVHYKRSLENLARAGISTICYNFMPVLDWTRTELAWPLENGGTTMRFDLADFAAFDINVLKRRGAAVDYDAQTVETAKARFGALDEAGAERLAANITAGLPGAVEHWSLEELSHQLTLYTGIDAARLRQNLIDFLSEVAPLAQRLGLRLCCHPDDPPFPLLGLPRVMSTEADYRVVLDAVDLPANGVTFCAGSLGARPDNNLPAMAARLGPRIHFTHLRNVRRDAETVPCSFLEDGHLAGQTDMVAVVAALLAEESRRRKEGRADAEIPMRPDHGQEILDDLTRGAQPGYPAIGRLKGLAELRGVMAALDWDQGGA</sequence>
<keyword evidence="8 9" id="KW-0456">Lyase</keyword>
<evidence type="ECO:0000256" key="6">
    <source>
        <dbReference type="ARBA" id="ARBA00023004"/>
    </source>
</evidence>
<keyword evidence="7 9" id="KW-0464">Manganese</keyword>
<reference evidence="10 11" key="1">
    <citation type="submission" date="2019-12" db="EMBL/GenBank/DDBJ databases">
        <title>Nitratireductor arenosus sp. nov., Isolated from sea sand, Jeju island, South Korea.</title>
        <authorList>
            <person name="Kim W."/>
        </authorList>
    </citation>
    <scope>NUCLEOTIDE SEQUENCE [LARGE SCALE GENOMIC DNA]</scope>
    <source>
        <strain evidence="10 11">CAU 1489</strain>
    </source>
</reference>
<accession>A0A844QAK6</accession>
<protein>
    <recommendedName>
        <fullName evidence="5 9">Mannonate dehydratase</fullName>
        <ecNumber evidence="5 9">4.2.1.8</ecNumber>
    </recommendedName>
    <alternativeName>
        <fullName evidence="9">D-mannonate hydro-lyase</fullName>
    </alternativeName>
</protein>
<evidence type="ECO:0000256" key="2">
    <source>
        <dbReference type="ARBA" id="ARBA00002713"/>
    </source>
</evidence>
<evidence type="ECO:0000256" key="7">
    <source>
        <dbReference type="ARBA" id="ARBA00023211"/>
    </source>
</evidence>
<dbReference type="GO" id="GO:0008198">
    <property type="term" value="F:ferrous iron binding"/>
    <property type="evidence" value="ECO:0007669"/>
    <property type="project" value="TreeGrafter"/>
</dbReference>
<dbReference type="HAMAP" id="MF_00106">
    <property type="entry name" value="UxuA"/>
    <property type="match status" value="1"/>
</dbReference>
<dbReference type="EMBL" id="WPHG01000001">
    <property type="protein sequence ID" value="MVA95957.1"/>
    <property type="molecule type" value="Genomic_DNA"/>
</dbReference>
<dbReference type="SUPFAM" id="SSF51658">
    <property type="entry name" value="Xylose isomerase-like"/>
    <property type="match status" value="1"/>
</dbReference>
<dbReference type="NCBIfam" id="TIGR00695">
    <property type="entry name" value="uxuA"/>
    <property type="match status" value="1"/>
</dbReference>
<evidence type="ECO:0000256" key="8">
    <source>
        <dbReference type="ARBA" id="ARBA00023239"/>
    </source>
</evidence>
<comment type="function">
    <text evidence="2 9">Catalyzes the dehydration of D-mannonate.</text>
</comment>
<dbReference type="GO" id="GO:0042840">
    <property type="term" value="P:D-glucuronate catabolic process"/>
    <property type="evidence" value="ECO:0007669"/>
    <property type="project" value="TreeGrafter"/>
</dbReference>
<dbReference type="GO" id="GO:0030145">
    <property type="term" value="F:manganese ion binding"/>
    <property type="evidence" value="ECO:0007669"/>
    <property type="project" value="TreeGrafter"/>
</dbReference>
<dbReference type="PANTHER" id="PTHR30387">
    <property type="entry name" value="MANNONATE DEHYDRATASE"/>
    <property type="match status" value="1"/>
</dbReference>
<evidence type="ECO:0000256" key="3">
    <source>
        <dbReference type="ARBA" id="ARBA00004892"/>
    </source>
</evidence>
<gene>
    <name evidence="9 10" type="primary">uxuA</name>
    <name evidence="10" type="ORF">GN330_01635</name>
</gene>
<evidence type="ECO:0000256" key="1">
    <source>
        <dbReference type="ARBA" id="ARBA00001794"/>
    </source>
</evidence>
<dbReference type="Proteomes" id="UP000463224">
    <property type="component" value="Unassembled WGS sequence"/>
</dbReference>
<proteinExistence type="inferred from homology"/>
<evidence type="ECO:0000256" key="4">
    <source>
        <dbReference type="ARBA" id="ARBA00007389"/>
    </source>
</evidence>
<dbReference type="UniPathway" id="UPA00246"/>
<dbReference type="InterPro" id="IPR036237">
    <property type="entry name" value="Xyl_isomerase-like_sf"/>
</dbReference>